<reference evidence="2" key="1">
    <citation type="journal article" date="2021" name="Proc. Natl. Acad. Sci. U.S.A.">
        <title>A Catalog of Tens of Thousands of Viruses from Human Metagenomes Reveals Hidden Associations with Chronic Diseases.</title>
        <authorList>
            <person name="Tisza M.J."/>
            <person name="Buck C.B."/>
        </authorList>
    </citation>
    <scope>NUCLEOTIDE SEQUENCE</scope>
    <source>
        <strain evidence="2">Ctiwu7</strain>
    </source>
</reference>
<evidence type="ECO:0000256" key="1">
    <source>
        <dbReference type="SAM" id="MobiDB-lite"/>
    </source>
</evidence>
<accession>A0A8S5QCT9</accession>
<proteinExistence type="predicted"/>
<name>A0A8S5QCT9_9CAUD</name>
<sequence length="214" mass="23770">MITTFTMNRKSAEKVAGFNGIDKSGKYVGTLTQVEVAESKGGATYVEFAFKALRWTECGSTEEERGEKMAFIRLFVSSRNGDRTFGADIMDALLAVLKLDKVEATQATVFNRDNTKRPGYRIGALEGQTIGLLLQRENREYEHEGQIKTTYQMNIITPFHAVTGQNAKEVLNNLEAKAVEAKFKNLKDKEAKPVTPSAPVAHPYDDAPLDDNPF</sequence>
<organism evidence="2">
    <name type="scientific">Podoviridae sp. ctiwu7</name>
    <dbReference type="NCBI Taxonomy" id="2825269"/>
    <lineage>
        <taxon>Viruses</taxon>
        <taxon>Duplodnaviria</taxon>
        <taxon>Heunggongvirae</taxon>
        <taxon>Uroviricota</taxon>
        <taxon>Caudoviricetes</taxon>
    </lineage>
</organism>
<feature type="region of interest" description="Disordered" evidence="1">
    <location>
        <begin position="187"/>
        <end position="214"/>
    </location>
</feature>
<protein>
    <recommendedName>
        <fullName evidence="3">DUF669 domain-containing protein</fullName>
    </recommendedName>
</protein>
<dbReference type="EMBL" id="BK015627">
    <property type="protein sequence ID" value="DAE16589.1"/>
    <property type="molecule type" value="Genomic_DNA"/>
</dbReference>
<evidence type="ECO:0008006" key="3">
    <source>
        <dbReference type="Google" id="ProtNLM"/>
    </source>
</evidence>
<evidence type="ECO:0000313" key="2">
    <source>
        <dbReference type="EMBL" id="DAE16589.1"/>
    </source>
</evidence>